<reference evidence="12" key="1">
    <citation type="submission" date="2019-07" db="EMBL/GenBank/DDBJ databases">
        <authorList>
            <person name="Dittberner H."/>
        </authorList>
    </citation>
    <scope>NUCLEOTIDE SEQUENCE [LARGE SCALE GENOMIC DNA]</scope>
</reference>
<evidence type="ECO:0000256" key="7">
    <source>
        <dbReference type="ARBA" id="ARBA00023146"/>
    </source>
</evidence>
<evidence type="ECO:0000256" key="9">
    <source>
        <dbReference type="RuleBase" id="RU363038"/>
    </source>
</evidence>
<sequence length="265" mass="30076">MHAGHLRSAIIGDTMARMLEYSKGRNHVGDWGTQFGMIIEYLFEEFPDSDSAAEVSIGDLQGESFYKPYIDNMIEELNSKGMVEESVIFIKDFKIPLMLAARNAGWLPENDKTYPRASHVTFGVVTREDGKRFRNRDGEIIPLTDLLDEAKTRSKAALVERGKVKEWTLEKLDQTAEAVGYGAVKYADLKNNRPTPYVFSYDKMLDDKVLEFAEKDRRALRLHLLRFAEVNGSAEETSRLLLCEATAIVMMKCFHLLGITPVNEI</sequence>
<dbReference type="Pfam" id="PF05746">
    <property type="entry name" value="DALR_1"/>
    <property type="match status" value="1"/>
</dbReference>
<proteinExistence type="inferred from homology"/>
<dbReference type="GO" id="GO:0005524">
    <property type="term" value="F:ATP binding"/>
    <property type="evidence" value="ECO:0007669"/>
    <property type="project" value="UniProtKB-KW"/>
</dbReference>
<feature type="domain" description="Arginyl-tRNA synthetase catalytic core" evidence="10">
    <location>
        <begin position="1"/>
        <end position="61"/>
    </location>
</feature>
<dbReference type="Gene3D" id="1.10.730.10">
    <property type="entry name" value="Isoleucyl-tRNA Synthetase, Domain 1"/>
    <property type="match status" value="1"/>
</dbReference>
<dbReference type="EC" id="6.1.1.19" evidence="2"/>
<keyword evidence="13" id="KW-1185">Reference proteome</keyword>
<evidence type="ECO:0000313" key="12">
    <source>
        <dbReference type="EMBL" id="VVA98658.1"/>
    </source>
</evidence>
<dbReference type="PRINTS" id="PR01038">
    <property type="entry name" value="TRNASYNTHARG"/>
</dbReference>
<evidence type="ECO:0000256" key="3">
    <source>
        <dbReference type="ARBA" id="ARBA00022598"/>
    </source>
</evidence>
<organism evidence="12 13">
    <name type="scientific">Arabis nemorensis</name>
    <dbReference type="NCBI Taxonomy" id="586526"/>
    <lineage>
        <taxon>Eukaryota</taxon>
        <taxon>Viridiplantae</taxon>
        <taxon>Streptophyta</taxon>
        <taxon>Embryophyta</taxon>
        <taxon>Tracheophyta</taxon>
        <taxon>Spermatophyta</taxon>
        <taxon>Magnoliopsida</taxon>
        <taxon>eudicotyledons</taxon>
        <taxon>Gunneridae</taxon>
        <taxon>Pentapetalae</taxon>
        <taxon>rosids</taxon>
        <taxon>malvids</taxon>
        <taxon>Brassicales</taxon>
        <taxon>Brassicaceae</taxon>
        <taxon>Arabideae</taxon>
        <taxon>Arabis</taxon>
    </lineage>
</organism>
<comment type="catalytic activity">
    <reaction evidence="8">
        <text>tRNA(Arg) + L-arginine + ATP = L-arginyl-tRNA(Arg) + AMP + diphosphate</text>
        <dbReference type="Rhea" id="RHEA:20301"/>
        <dbReference type="Rhea" id="RHEA-COMP:9658"/>
        <dbReference type="Rhea" id="RHEA-COMP:9673"/>
        <dbReference type="ChEBI" id="CHEBI:30616"/>
        <dbReference type="ChEBI" id="CHEBI:32682"/>
        <dbReference type="ChEBI" id="CHEBI:33019"/>
        <dbReference type="ChEBI" id="CHEBI:78442"/>
        <dbReference type="ChEBI" id="CHEBI:78513"/>
        <dbReference type="ChEBI" id="CHEBI:456215"/>
        <dbReference type="EC" id="6.1.1.19"/>
    </reaction>
</comment>
<protein>
    <recommendedName>
        <fullName evidence="2">arginine--tRNA ligase</fullName>
        <ecNumber evidence="2">6.1.1.19</ecNumber>
    </recommendedName>
</protein>
<name>A0A565BAI9_9BRAS</name>
<evidence type="ECO:0000259" key="11">
    <source>
        <dbReference type="Pfam" id="PF05746"/>
    </source>
</evidence>
<dbReference type="SUPFAM" id="SSF52374">
    <property type="entry name" value="Nucleotidylyl transferase"/>
    <property type="match status" value="1"/>
</dbReference>
<evidence type="ECO:0000256" key="5">
    <source>
        <dbReference type="ARBA" id="ARBA00022840"/>
    </source>
</evidence>
<dbReference type="InterPro" id="IPR008909">
    <property type="entry name" value="DALR_anticod-bd"/>
</dbReference>
<keyword evidence="7 9" id="KW-0030">Aminoacyl-tRNA synthetase</keyword>
<feature type="domain" description="Arginyl-tRNA synthetase catalytic core" evidence="10">
    <location>
        <begin position="99"/>
        <end position="201"/>
    </location>
</feature>
<dbReference type="OrthoDB" id="1648389at2759"/>
<feature type="domain" description="DALR anticodon binding" evidence="11">
    <location>
        <begin position="231"/>
        <end position="264"/>
    </location>
</feature>
<evidence type="ECO:0000256" key="8">
    <source>
        <dbReference type="ARBA" id="ARBA00049339"/>
    </source>
</evidence>
<dbReference type="InterPro" id="IPR035684">
    <property type="entry name" value="ArgRS_core"/>
</dbReference>
<comment type="similarity">
    <text evidence="1 9">Belongs to the class-I aminoacyl-tRNA synthetase family.</text>
</comment>
<accession>A0A565BAI9</accession>
<keyword evidence="4 9" id="KW-0547">Nucleotide-binding</keyword>
<dbReference type="PANTHER" id="PTHR11956:SF5">
    <property type="entry name" value="ARGININE--TRNA LIGASE, CYTOPLASMIC"/>
    <property type="match status" value="1"/>
</dbReference>
<dbReference type="AlphaFoldDB" id="A0A565BAI9"/>
<dbReference type="InterPro" id="IPR009080">
    <property type="entry name" value="tRNAsynth_Ia_anticodon-bd"/>
</dbReference>
<evidence type="ECO:0000259" key="10">
    <source>
        <dbReference type="Pfam" id="PF00750"/>
    </source>
</evidence>
<evidence type="ECO:0000256" key="4">
    <source>
        <dbReference type="ARBA" id="ARBA00022741"/>
    </source>
</evidence>
<dbReference type="InterPro" id="IPR001278">
    <property type="entry name" value="Arg-tRNA-ligase"/>
</dbReference>
<evidence type="ECO:0000256" key="1">
    <source>
        <dbReference type="ARBA" id="ARBA00005594"/>
    </source>
</evidence>
<keyword evidence="3 9" id="KW-0436">Ligase</keyword>
<comment type="caution">
    <text evidence="12">The sequence shown here is derived from an EMBL/GenBank/DDBJ whole genome shotgun (WGS) entry which is preliminary data.</text>
</comment>
<dbReference type="PANTHER" id="PTHR11956">
    <property type="entry name" value="ARGINYL-TRNA SYNTHETASE"/>
    <property type="match status" value="1"/>
</dbReference>
<evidence type="ECO:0000256" key="2">
    <source>
        <dbReference type="ARBA" id="ARBA00012837"/>
    </source>
</evidence>
<dbReference type="Proteomes" id="UP000489600">
    <property type="component" value="Unassembled WGS sequence"/>
</dbReference>
<keyword evidence="6 9" id="KW-0648">Protein biosynthesis</keyword>
<dbReference type="Pfam" id="PF00750">
    <property type="entry name" value="tRNA-synt_1d"/>
    <property type="match status" value="2"/>
</dbReference>
<keyword evidence="5 9" id="KW-0067">ATP-binding</keyword>
<dbReference type="InterPro" id="IPR014729">
    <property type="entry name" value="Rossmann-like_a/b/a_fold"/>
</dbReference>
<dbReference type="GO" id="GO:0004814">
    <property type="term" value="F:arginine-tRNA ligase activity"/>
    <property type="evidence" value="ECO:0007669"/>
    <property type="project" value="UniProtKB-EC"/>
</dbReference>
<evidence type="ECO:0000256" key="6">
    <source>
        <dbReference type="ARBA" id="ARBA00022917"/>
    </source>
</evidence>
<dbReference type="EMBL" id="CABITT030000003">
    <property type="protein sequence ID" value="VVA98658.1"/>
    <property type="molecule type" value="Genomic_DNA"/>
</dbReference>
<dbReference type="GO" id="GO:0006420">
    <property type="term" value="P:arginyl-tRNA aminoacylation"/>
    <property type="evidence" value="ECO:0007669"/>
    <property type="project" value="InterPro"/>
</dbReference>
<evidence type="ECO:0000313" key="13">
    <source>
        <dbReference type="Proteomes" id="UP000489600"/>
    </source>
</evidence>
<dbReference type="Gene3D" id="3.40.50.620">
    <property type="entry name" value="HUPs"/>
    <property type="match status" value="2"/>
</dbReference>
<gene>
    <name evidence="12" type="ORF">ANE_LOCUS9103</name>
</gene>
<dbReference type="SUPFAM" id="SSF47323">
    <property type="entry name" value="Anticodon-binding domain of a subclass of class I aminoacyl-tRNA synthetases"/>
    <property type="match status" value="1"/>
</dbReference>